<keyword evidence="15" id="KW-0233">DNA recombination</keyword>
<keyword evidence="13" id="KW-0239">DNA-directed DNA polymerase</keyword>
<keyword evidence="6" id="KW-0547">Nucleotide-binding</keyword>
<accession>A0A6L2KAQ7</accession>
<dbReference type="SUPFAM" id="SSF53098">
    <property type="entry name" value="Ribonuclease H-like"/>
    <property type="match status" value="1"/>
</dbReference>
<comment type="caution">
    <text evidence="19">The sequence shown here is derived from an EMBL/GenBank/DDBJ whole genome shotgun (WGS) entry which is preliminary data.</text>
</comment>
<keyword evidence="14" id="KW-0917">Virion maturation</keyword>
<feature type="region of interest" description="Disordered" evidence="17">
    <location>
        <begin position="1559"/>
        <end position="1652"/>
    </location>
</feature>
<evidence type="ECO:0000256" key="6">
    <source>
        <dbReference type="ARBA" id="ARBA00022741"/>
    </source>
</evidence>
<dbReference type="GO" id="GO:0015074">
    <property type="term" value="P:DNA integration"/>
    <property type="evidence" value="ECO:0007669"/>
    <property type="project" value="InterPro"/>
</dbReference>
<feature type="compositionally biased region" description="Polar residues" evidence="17">
    <location>
        <begin position="1452"/>
        <end position="1461"/>
    </location>
</feature>
<dbReference type="GO" id="GO:0006508">
    <property type="term" value="P:proteolysis"/>
    <property type="evidence" value="ECO:0007669"/>
    <property type="project" value="UniProtKB-KW"/>
</dbReference>
<feature type="region of interest" description="Disordered" evidence="17">
    <location>
        <begin position="1732"/>
        <end position="1857"/>
    </location>
</feature>
<keyword evidence="2" id="KW-1188">Viral release from host cell</keyword>
<dbReference type="GO" id="GO:0003676">
    <property type="term" value="F:nucleic acid binding"/>
    <property type="evidence" value="ECO:0007669"/>
    <property type="project" value="InterPro"/>
</dbReference>
<evidence type="ECO:0000256" key="3">
    <source>
        <dbReference type="ARBA" id="ARBA00022670"/>
    </source>
</evidence>
<feature type="region of interest" description="Disordered" evidence="17">
    <location>
        <begin position="826"/>
        <end position="854"/>
    </location>
</feature>
<keyword evidence="11" id="KW-0229">DNA integration</keyword>
<dbReference type="PANTHER" id="PTHR42648:SF11">
    <property type="entry name" value="TRANSPOSON TY4-P GAG-POL POLYPROTEIN"/>
    <property type="match status" value="1"/>
</dbReference>
<keyword evidence="12" id="KW-0695">RNA-directed DNA polymerase</keyword>
<evidence type="ECO:0000256" key="9">
    <source>
        <dbReference type="ARBA" id="ARBA00022840"/>
    </source>
</evidence>
<dbReference type="Gene3D" id="3.30.420.10">
    <property type="entry name" value="Ribonuclease H-like superfamily/Ribonuclease H"/>
    <property type="match status" value="2"/>
</dbReference>
<dbReference type="InterPro" id="IPR013103">
    <property type="entry name" value="RVT_2"/>
</dbReference>
<keyword evidence="5" id="KW-0479">Metal-binding</keyword>
<evidence type="ECO:0000259" key="18">
    <source>
        <dbReference type="PROSITE" id="PS50994"/>
    </source>
</evidence>
<evidence type="ECO:0000256" key="11">
    <source>
        <dbReference type="ARBA" id="ARBA00022908"/>
    </source>
</evidence>
<dbReference type="InterPro" id="IPR025724">
    <property type="entry name" value="GAG-pre-integrase_dom"/>
</dbReference>
<dbReference type="GO" id="GO:0008233">
    <property type="term" value="F:peptidase activity"/>
    <property type="evidence" value="ECO:0007669"/>
    <property type="project" value="UniProtKB-KW"/>
</dbReference>
<keyword evidence="13" id="KW-0808">Transferase</keyword>
<keyword evidence="7" id="KW-0255">Endonuclease</keyword>
<evidence type="ECO:0000256" key="12">
    <source>
        <dbReference type="ARBA" id="ARBA00022918"/>
    </source>
</evidence>
<evidence type="ECO:0000256" key="17">
    <source>
        <dbReference type="SAM" id="MobiDB-lite"/>
    </source>
</evidence>
<feature type="compositionally biased region" description="Pro residues" evidence="17">
    <location>
        <begin position="1761"/>
        <end position="1775"/>
    </location>
</feature>
<dbReference type="InterPro" id="IPR054722">
    <property type="entry name" value="PolX-like_BBD"/>
</dbReference>
<feature type="compositionally biased region" description="Basic residues" evidence="17">
    <location>
        <begin position="1435"/>
        <end position="1444"/>
    </location>
</feature>
<feature type="region of interest" description="Disordered" evidence="17">
    <location>
        <begin position="1420"/>
        <end position="1531"/>
    </location>
</feature>
<evidence type="ECO:0000256" key="5">
    <source>
        <dbReference type="ARBA" id="ARBA00022723"/>
    </source>
</evidence>
<dbReference type="GO" id="GO:0046872">
    <property type="term" value="F:metal ion binding"/>
    <property type="evidence" value="ECO:0007669"/>
    <property type="project" value="UniProtKB-KW"/>
</dbReference>
<evidence type="ECO:0000256" key="10">
    <source>
        <dbReference type="ARBA" id="ARBA00022842"/>
    </source>
</evidence>
<keyword evidence="10" id="KW-0460">Magnesium</keyword>
<keyword evidence="8" id="KW-0378">Hydrolase</keyword>
<evidence type="ECO:0000256" key="13">
    <source>
        <dbReference type="ARBA" id="ARBA00022932"/>
    </source>
</evidence>
<comment type="function">
    <text evidence="1">The aspartyl protease (PR) mediates the proteolytic cleavages of the Gag and Gag-Pol polyproteins after assembly of the VLP.</text>
</comment>
<sequence>MKSLKEKVEDRLFKQDQSLQTVHMLCRPKPYYNELNKVAIGYKSPLCLTRAKQVQPALYNGHKIIKDNHVPAIVHSTEDTLEIAEITRKKMNDKMKDPECMTRKVKIAPHDYSKENFLATFTPQKGLTPEQIFWSQDLIKLKSEALKEQTTVSRPIKALTVITPTGLTEGERGFKQTNECYLKEVIPFSKTLKDNFEGIQKALTKEIKEMKDIFEELEAEHYKELYDSIKITRAKHIEQVTALTTENVNLKAQILEKVKSVSKDHVKPKVISRGKYAIDVEPIVPRLRNNRDVHLDYLMHLKESVETIRDIVDEAKVVRPLDRSIVSACRYTKLSQELLEYAIGTCLCPNASGSQPRSNAKKNRISPAKGINKLPVEDQPRTNKSPLRTSNHVDSSSRLKRTVVQIVIWYLNSSCSKHMTGDRSQLMNFMKKFIETVRFGNDHFGAIMGYGDYVIGDSVISRVYYMEGLGYNLFSVGQFCDSNLEVAFRKHSFYVRDTDGVELIKGSRESNLYTILIEDIMKSSPICLLSKASKNKSWLWHRRLNHLNFGTINDLARKDLVRGLPRLKFEKYHLCSACQLGKSKKHIHKSKTENTNLEVLNTLHMDLCGPMRVQTINGKKYILFIVDDYSLFTWVKFLRLKDETPKTVPMTPQQKDVVERRNYTLVEAARTMLIFSKAPMFLWVEAVATACYTQNRSLIHTRHNKTPYELVHNKKPDLTFFKVFGALCYPTNDSKDLGKLQPTADIRIFVGYAPSRKGTRPAPNFLTPGQISSWLVPNPVPATLYVPPTNKDLEILFQPMFNEYLKPPRVERPISPAQAVQALVNSAGTPSSTTIDQDAPSPSISPSSSALQSQQGVEVEPTFMGNNLVAPVDNNPFIDVFAPEPSSDASSSGDVSSTESTYVSQTHHLLSKWSKHHPLKNVIGNPSRPISTRKQLATDALWCLYSSVLSKVKPKNFESAITKDFKLDEYDDVLKNKARLVAKGYRQEDDIDFEESFAHVARIEAIRIFIANAASKNITIYQMDAKTAFLNGELKEEVYVCQPEGFVDPDHPTRVYHLKKALPSDTCLSSKEGHVRIKIGPSDVKFRMDSCDPVDTPMVDRLKLDEDPLGIPVNQTRFHSMVGSLMYLTASRPDFVFAVCMCARYQVSPTKKHLKALKRVFWYLRGTINWGLWYPKDIAMALTAYADADHADTMDDVNVNALAGQAPTMAPPMRTDDQIFPHIRWVPIGKSICYLDGEKSQSNPIYKILVDILKHTNLFRAFTASSTIPSIYIQQFWDTVQYDRSAGCYKCQLDKQWFDLTKDTLRDALQITPVINNQAFTSPPSSDALINFVNELGYPKLVMNLSNVRKHKFHPRPDSPLHLPNEEPVLGYLKFSAKGTKREVFGMPIPGSLITTDIQGASYYQEYLAKVAKHERYLAGETGSDPDSPVTKLTKTARKPKRTAPKVDPRPQVSNSASTKQPKPKSAPAKTPGKKRKLTIEIFDKPSKAKQSRPGSVSKRHKPVSSLRSVDESVAEDVPEKEPRVDDEEADVQRVLEEILMSMYDVPRGSLPLVVIREPESEKYQPLPEVPSRERAKKSEEKSKEDVPKADAGGQVEGQARPDPGAQDEGQAGSNPDEQAEGQTGPDLGNVEASQPMPSPMVHAGSDREHIDLDVVDVSSQPPPEQIDEGSVDEVVMDAVDWAMQALLRNRFRDLPEADMKEILHQRIWETDSYKTHEDHMQLYEALEKSMNRDHSEGLAKDLAEARKKKKKSRESQKTPPGSPPHQPPPPPPVGPFGASGSPGASGSSQVPPPPPSPPSTNQKGQSNGSAAPTSSKTAASAKYQAWTTTDIRLMPSISLTPADLQMDDDMAPNKQA</sequence>
<feature type="compositionally biased region" description="Basic and acidic residues" evidence="17">
    <location>
        <begin position="1478"/>
        <end position="1487"/>
    </location>
</feature>
<dbReference type="Pfam" id="PF22936">
    <property type="entry name" value="Pol_BBD"/>
    <property type="match status" value="1"/>
</dbReference>
<evidence type="ECO:0000256" key="1">
    <source>
        <dbReference type="ARBA" id="ARBA00002180"/>
    </source>
</evidence>
<feature type="compositionally biased region" description="Low complexity" evidence="17">
    <location>
        <begin position="835"/>
        <end position="854"/>
    </location>
</feature>
<dbReference type="InterPro" id="IPR036397">
    <property type="entry name" value="RNaseH_sf"/>
</dbReference>
<evidence type="ECO:0000256" key="15">
    <source>
        <dbReference type="ARBA" id="ARBA00023172"/>
    </source>
</evidence>
<protein>
    <submittedName>
        <fullName evidence="19">Retrovirus-related Pol polyprotein from transposon TNT 1-94</fullName>
    </submittedName>
</protein>
<dbReference type="EMBL" id="BKCJ010002040">
    <property type="protein sequence ID" value="GEU45822.1"/>
    <property type="molecule type" value="Genomic_DNA"/>
</dbReference>
<dbReference type="InterPro" id="IPR012337">
    <property type="entry name" value="RNaseH-like_sf"/>
</dbReference>
<dbReference type="InterPro" id="IPR039537">
    <property type="entry name" value="Retrotran_Ty1/copia-like"/>
</dbReference>
<feature type="region of interest" description="Disordered" evidence="17">
    <location>
        <begin position="352"/>
        <end position="394"/>
    </location>
</feature>
<feature type="domain" description="Integrase catalytic" evidence="18">
    <location>
        <begin position="610"/>
        <end position="715"/>
    </location>
</feature>
<keyword evidence="16" id="KW-0511">Multifunctional enzyme</keyword>
<dbReference type="InterPro" id="IPR001584">
    <property type="entry name" value="Integrase_cat-core"/>
</dbReference>
<dbReference type="PANTHER" id="PTHR42648">
    <property type="entry name" value="TRANSPOSASE, PUTATIVE-RELATED"/>
    <property type="match status" value="1"/>
</dbReference>
<organism evidence="19">
    <name type="scientific">Tanacetum cinerariifolium</name>
    <name type="common">Dalmatian daisy</name>
    <name type="synonym">Chrysanthemum cinerariifolium</name>
    <dbReference type="NCBI Taxonomy" id="118510"/>
    <lineage>
        <taxon>Eukaryota</taxon>
        <taxon>Viridiplantae</taxon>
        <taxon>Streptophyta</taxon>
        <taxon>Embryophyta</taxon>
        <taxon>Tracheophyta</taxon>
        <taxon>Spermatophyta</taxon>
        <taxon>Magnoliopsida</taxon>
        <taxon>eudicotyledons</taxon>
        <taxon>Gunneridae</taxon>
        <taxon>Pentapetalae</taxon>
        <taxon>asterids</taxon>
        <taxon>campanulids</taxon>
        <taxon>Asterales</taxon>
        <taxon>Asteraceae</taxon>
        <taxon>Asteroideae</taxon>
        <taxon>Anthemideae</taxon>
        <taxon>Anthemidinae</taxon>
        <taxon>Tanacetum</taxon>
    </lineage>
</organism>
<keyword evidence="13" id="KW-0548">Nucleotidyltransferase</keyword>
<dbReference type="PROSITE" id="PS50994">
    <property type="entry name" value="INTEGRASE"/>
    <property type="match status" value="1"/>
</dbReference>
<reference evidence="19" key="1">
    <citation type="journal article" date="2019" name="Sci. Rep.">
        <title>Draft genome of Tanacetum cinerariifolium, the natural source of mosquito coil.</title>
        <authorList>
            <person name="Yamashiro T."/>
            <person name="Shiraishi A."/>
            <person name="Satake H."/>
            <person name="Nakayama K."/>
        </authorList>
    </citation>
    <scope>NUCLEOTIDE SEQUENCE</scope>
</reference>
<dbReference type="Pfam" id="PF07727">
    <property type="entry name" value="RVT_2"/>
    <property type="match status" value="1"/>
</dbReference>
<keyword evidence="4" id="KW-0540">Nuclease</keyword>
<keyword evidence="3" id="KW-0645">Protease</keyword>
<feature type="compositionally biased region" description="Basic and acidic residues" evidence="17">
    <location>
        <begin position="1571"/>
        <end position="1589"/>
    </location>
</feature>
<proteinExistence type="predicted"/>
<evidence type="ECO:0000256" key="4">
    <source>
        <dbReference type="ARBA" id="ARBA00022722"/>
    </source>
</evidence>
<name>A0A6L2KAQ7_TANCI</name>
<dbReference type="Pfam" id="PF13976">
    <property type="entry name" value="gag_pre-integrs"/>
    <property type="match status" value="1"/>
</dbReference>
<evidence type="ECO:0000256" key="2">
    <source>
        <dbReference type="ARBA" id="ARBA00022612"/>
    </source>
</evidence>
<keyword evidence="9" id="KW-0067">ATP-binding</keyword>
<evidence type="ECO:0000256" key="7">
    <source>
        <dbReference type="ARBA" id="ARBA00022759"/>
    </source>
</evidence>
<feature type="compositionally biased region" description="Low complexity" evidence="17">
    <location>
        <begin position="1810"/>
        <end position="1823"/>
    </location>
</feature>
<gene>
    <name evidence="19" type="ORF">Tci_017800</name>
</gene>
<evidence type="ECO:0000256" key="16">
    <source>
        <dbReference type="ARBA" id="ARBA00023268"/>
    </source>
</evidence>
<feature type="compositionally biased region" description="Basic and acidic residues" evidence="17">
    <location>
        <begin position="1732"/>
        <end position="1746"/>
    </location>
</feature>
<evidence type="ECO:0000256" key="8">
    <source>
        <dbReference type="ARBA" id="ARBA00022801"/>
    </source>
</evidence>
<evidence type="ECO:0000256" key="14">
    <source>
        <dbReference type="ARBA" id="ARBA00023113"/>
    </source>
</evidence>
<evidence type="ECO:0000313" key="19">
    <source>
        <dbReference type="EMBL" id="GEU45822.1"/>
    </source>
</evidence>
<feature type="compositionally biased region" description="Polar residues" evidence="17">
    <location>
        <begin position="382"/>
        <end position="394"/>
    </location>
</feature>
<feature type="compositionally biased region" description="Low complexity" evidence="17">
    <location>
        <begin position="1776"/>
        <end position="1790"/>
    </location>
</feature>